<feature type="compositionally biased region" description="Basic and acidic residues" evidence="1">
    <location>
        <begin position="11"/>
        <end position="23"/>
    </location>
</feature>
<dbReference type="InterPro" id="IPR046345">
    <property type="entry name" value="TraB_PrgY-like"/>
</dbReference>
<dbReference type="AlphaFoldDB" id="A0A8S9HXY6"/>
<dbReference type="PANTHER" id="PTHR21530:SF10">
    <property type="entry name" value="TRAB FAMILY PROTEIN"/>
    <property type="match status" value="1"/>
</dbReference>
<gene>
    <name evidence="3" type="ORF">F2Q68_00012900</name>
</gene>
<keyword evidence="2" id="KW-0812">Transmembrane</keyword>
<sequence length="332" mass="36934">MEPMQSPSEVHSGEDFVHMEDSKPTGVMSLSDSIVNVEKADLLDKAVAEEEGNKVSDSVVSDGNGADVGECSPETRRVDLPEDLTKSLVILTCESIGNNGSCDVYLIGTDHASKESCRQVQAIISILKPEVVFLELCCRRMSALQSQTVKIFIKDVDVYGDEFHVAYEEALKYGGKVVLGDRHQEITFKRTWAKMPLWLKVKCIYFTLFVAFFLPSAQVDGKELEEMDSLDTTTQMSKDYPSVMDTFVHERDQLLYMSYALLSVASERSSVVAVVGSSHIDGIKKNWKQPISMKDLMEIPESVFKVKRIVSSVAIGFAGIAIVSVIRLTRRR</sequence>
<keyword evidence="2" id="KW-0472">Membrane</keyword>
<dbReference type="PANTHER" id="PTHR21530">
    <property type="entry name" value="PHEROMONE SHUTDOWN PROTEIN"/>
    <property type="match status" value="1"/>
</dbReference>
<evidence type="ECO:0000256" key="2">
    <source>
        <dbReference type="SAM" id="Phobius"/>
    </source>
</evidence>
<comment type="caution">
    <text evidence="3">The sequence shown here is derived from an EMBL/GenBank/DDBJ whole genome shotgun (WGS) entry which is preliminary data.</text>
</comment>
<evidence type="ECO:0008006" key="5">
    <source>
        <dbReference type="Google" id="ProtNLM"/>
    </source>
</evidence>
<evidence type="ECO:0000256" key="1">
    <source>
        <dbReference type="SAM" id="MobiDB-lite"/>
    </source>
</evidence>
<proteinExistence type="predicted"/>
<evidence type="ECO:0000313" key="3">
    <source>
        <dbReference type="EMBL" id="KAF2559618.1"/>
    </source>
</evidence>
<feature type="transmembrane region" description="Helical" evidence="2">
    <location>
        <begin position="309"/>
        <end position="329"/>
    </location>
</feature>
<evidence type="ECO:0000313" key="4">
    <source>
        <dbReference type="Proteomes" id="UP000712281"/>
    </source>
</evidence>
<reference evidence="3" key="1">
    <citation type="submission" date="2019-12" db="EMBL/GenBank/DDBJ databases">
        <title>Genome sequencing and annotation of Brassica cretica.</title>
        <authorList>
            <person name="Studholme D.J."/>
            <person name="Sarris P.F."/>
        </authorList>
    </citation>
    <scope>NUCLEOTIDE SEQUENCE</scope>
    <source>
        <strain evidence="3">PFS-001/15</strain>
        <tissue evidence="3">Leaf</tissue>
    </source>
</reference>
<dbReference type="Proteomes" id="UP000712281">
    <property type="component" value="Unassembled WGS sequence"/>
</dbReference>
<name>A0A8S9HXY6_BRACR</name>
<feature type="region of interest" description="Disordered" evidence="1">
    <location>
        <begin position="1"/>
        <end position="27"/>
    </location>
</feature>
<dbReference type="GO" id="GO:0005741">
    <property type="term" value="C:mitochondrial outer membrane"/>
    <property type="evidence" value="ECO:0007669"/>
    <property type="project" value="TreeGrafter"/>
</dbReference>
<accession>A0A8S9HXY6</accession>
<feature type="region of interest" description="Disordered" evidence="1">
    <location>
        <begin position="53"/>
        <end position="73"/>
    </location>
</feature>
<protein>
    <recommendedName>
        <fullName evidence="5">TraB family protein</fullName>
    </recommendedName>
</protein>
<dbReference type="EMBL" id="QGKW02001940">
    <property type="protein sequence ID" value="KAF2559618.1"/>
    <property type="molecule type" value="Genomic_DNA"/>
</dbReference>
<organism evidence="3 4">
    <name type="scientific">Brassica cretica</name>
    <name type="common">Mustard</name>
    <dbReference type="NCBI Taxonomy" id="69181"/>
    <lineage>
        <taxon>Eukaryota</taxon>
        <taxon>Viridiplantae</taxon>
        <taxon>Streptophyta</taxon>
        <taxon>Embryophyta</taxon>
        <taxon>Tracheophyta</taxon>
        <taxon>Spermatophyta</taxon>
        <taxon>Magnoliopsida</taxon>
        <taxon>eudicotyledons</taxon>
        <taxon>Gunneridae</taxon>
        <taxon>Pentapetalae</taxon>
        <taxon>rosids</taxon>
        <taxon>malvids</taxon>
        <taxon>Brassicales</taxon>
        <taxon>Brassicaceae</taxon>
        <taxon>Brassiceae</taxon>
        <taxon>Brassica</taxon>
    </lineage>
</organism>
<dbReference type="CDD" id="cd14726">
    <property type="entry name" value="TraB_PrgY-like"/>
    <property type="match status" value="1"/>
</dbReference>
<keyword evidence="2" id="KW-1133">Transmembrane helix</keyword>